<keyword evidence="2" id="KW-0808">Transferase</keyword>
<protein>
    <submittedName>
        <fullName evidence="2">Serine/threonine-protein kinase ppk23</fullName>
    </submittedName>
</protein>
<keyword evidence="2" id="KW-0418">Kinase</keyword>
<comment type="caution">
    <text evidence="2">The sequence shown here is derived from an EMBL/GenBank/DDBJ whole genome shotgun (WGS) entry which is preliminary data.</text>
</comment>
<gene>
    <name evidence="2" type="ORF">PHJA_000292200</name>
</gene>
<reference evidence="2" key="1">
    <citation type="submission" date="2020-07" db="EMBL/GenBank/DDBJ databases">
        <title>Ethylene signaling mediates host invasion by parasitic plants.</title>
        <authorList>
            <person name="Yoshida S."/>
        </authorList>
    </citation>
    <scope>NUCLEOTIDE SEQUENCE</scope>
    <source>
        <strain evidence="2">Okayama</strain>
    </source>
</reference>
<feature type="region of interest" description="Disordered" evidence="1">
    <location>
        <begin position="59"/>
        <end position="85"/>
    </location>
</feature>
<dbReference type="Proteomes" id="UP000653305">
    <property type="component" value="Unassembled WGS sequence"/>
</dbReference>
<organism evidence="2 3">
    <name type="scientific">Phtheirospermum japonicum</name>
    <dbReference type="NCBI Taxonomy" id="374723"/>
    <lineage>
        <taxon>Eukaryota</taxon>
        <taxon>Viridiplantae</taxon>
        <taxon>Streptophyta</taxon>
        <taxon>Embryophyta</taxon>
        <taxon>Tracheophyta</taxon>
        <taxon>Spermatophyta</taxon>
        <taxon>Magnoliopsida</taxon>
        <taxon>eudicotyledons</taxon>
        <taxon>Gunneridae</taxon>
        <taxon>Pentapetalae</taxon>
        <taxon>asterids</taxon>
        <taxon>lamiids</taxon>
        <taxon>Lamiales</taxon>
        <taxon>Orobanchaceae</taxon>
        <taxon>Orobanchaceae incertae sedis</taxon>
        <taxon>Phtheirospermum</taxon>
    </lineage>
</organism>
<name>A0A830B893_9LAMI</name>
<keyword evidence="3" id="KW-1185">Reference proteome</keyword>
<evidence type="ECO:0000256" key="1">
    <source>
        <dbReference type="SAM" id="MobiDB-lite"/>
    </source>
</evidence>
<evidence type="ECO:0000313" key="3">
    <source>
        <dbReference type="Proteomes" id="UP000653305"/>
    </source>
</evidence>
<dbReference type="AlphaFoldDB" id="A0A830B893"/>
<feature type="compositionally biased region" description="Polar residues" evidence="1">
    <location>
        <begin position="71"/>
        <end position="85"/>
    </location>
</feature>
<accession>A0A830B893</accession>
<dbReference type="GO" id="GO:0016301">
    <property type="term" value="F:kinase activity"/>
    <property type="evidence" value="ECO:0007669"/>
    <property type="project" value="UniProtKB-KW"/>
</dbReference>
<evidence type="ECO:0000313" key="2">
    <source>
        <dbReference type="EMBL" id="GFP81489.1"/>
    </source>
</evidence>
<sequence>MARRYQSLASIPYSTQQRPLVTLWYRAPELLLGRNRHVVRGMHHGRAFVEKAPVRWEHHDGDRSAGKDIQYSRNSERPGTTPTSGSLLRKLSTIHGFVRFHCPRIRSLCPLFLHSIQGKGDKEQRRVYVSAACHSLRQYGGHDQFLLCTFPPTGIFLKPPSPRRVNSQKETPFRFVRQCFLAGSIHCAAGKTPNRAGIHRGDAVNKATAVSGEKLLRSIMSDNKIELYATYIIDGKDLLNERTNTELRYLKKACLPNELL</sequence>
<dbReference type="OrthoDB" id="5987010at2759"/>
<proteinExistence type="predicted"/>
<dbReference type="EMBL" id="BMAC01000030">
    <property type="protein sequence ID" value="GFP81489.1"/>
    <property type="molecule type" value="Genomic_DNA"/>
</dbReference>